<reference evidence="2" key="1">
    <citation type="journal article" date="2021" name="bioRxiv">
        <title>Whole Genome Assembly and Annotation of Northern Wild Rice, Zizania palustris L., Supports a Whole Genome Duplication in the Zizania Genus.</title>
        <authorList>
            <person name="Haas M."/>
            <person name="Kono T."/>
            <person name="Macchietto M."/>
            <person name="Millas R."/>
            <person name="McGilp L."/>
            <person name="Shao M."/>
            <person name="Duquette J."/>
            <person name="Hirsch C.N."/>
            <person name="Kimball J."/>
        </authorList>
    </citation>
    <scope>NUCLEOTIDE SEQUENCE</scope>
    <source>
        <tissue evidence="2">Fresh leaf tissue</tissue>
    </source>
</reference>
<evidence type="ECO:0000313" key="2">
    <source>
        <dbReference type="EMBL" id="KAG8083378.1"/>
    </source>
</evidence>
<evidence type="ECO:0000313" key="3">
    <source>
        <dbReference type="Proteomes" id="UP000729402"/>
    </source>
</evidence>
<sequence length="111" mass="12704">MVPSYLISPHHEMQELVLAEAFPPFFRFFRFGLFWGVFCLFSCVSWQSPATEHRETEKRQFTVFHQESPFLAKLMLSWLGIFFWDVVGGSTHGATGTPTERPFHASSDGAS</sequence>
<dbReference type="EMBL" id="JAAALK010000085">
    <property type="protein sequence ID" value="KAG8083378.1"/>
    <property type="molecule type" value="Genomic_DNA"/>
</dbReference>
<dbReference type="Proteomes" id="UP000729402">
    <property type="component" value="Unassembled WGS sequence"/>
</dbReference>
<proteinExistence type="predicted"/>
<reference evidence="2" key="2">
    <citation type="submission" date="2021-02" db="EMBL/GenBank/DDBJ databases">
        <authorList>
            <person name="Kimball J.A."/>
            <person name="Haas M.W."/>
            <person name="Macchietto M."/>
            <person name="Kono T."/>
            <person name="Duquette J."/>
            <person name="Shao M."/>
        </authorList>
    </citation>
    <scope>NUCLEOTIDE SEQUENCE</scope>
    <source>
        <tissue evidence="2">Fresh leaf tissue</tissue>
    </source>
</reference>
<keyword evidence="1" id="KW-1133">Transmembrane helix</keyword>
<keyword evidence="1" id="KW-0812">Transmembrane</keyword>
<organism evidence="2 3">
    <name type="scientific">Zizania palustris</name>
    <name type="common">Northern wild rice</name>
    <dbReference type="NCBI Taxonomy" id="103762"/>
    <lineage>
        <taxon>Eukaryota</taxon>
        <taxon>Viridiplantae</taxon>
        <taxon>Streptophyta</taxon>
        <taxon>Embryophyta</taxon>
        <taxon>Tracheophyta</taxon>
        <taxon>Spermatophyta</taxon>
        <taxon>Magnoliopsida</taxon>
        <taxon>Liliopsida</taxon>
        <taxon>Poales</taxon>
        <taxon>Poaceae</taxon>
        <taxon>BOP clade</taxon>
        <taxon>Oryzoideae</taxon>
        <taxon>Oryzeae</taxon>
        <taxon>Zizaniinae</taxon>
        <taxon>Zizania</taxon>
    </lineage>
</organism>
<gene>
    <name evidence="2" type="ORF">GUJ93_ZPchr0015g6908</name>
</gene>
<name>A0A8J5THE0_ZIZPA</name>
<protein>
    <submittedName>
        <fullName evidence="2">Uncharacterized protein</fullName>
    </submittedName>
</protein>
<keyword evidence="3" id="KW-1185">Reference proteome</keyword>
<comment type="caution">
    <text evidence="2">The sequence shown here is derived from an EMBL/GenBank/DDBJ whole genome shotgun (WGS) entry which is preliminary data.</text>
</comment>
<evidence type="ECO:0000256" key="1">
    <source>
        <dbReference type="SAM" id="Phobius"/>
    </source>
</evidence>
<keyword evidence="1" id="KW-0472">Membrane</keyword>
<dbReference type="AlphaFoldDB" id="A0A8J5THE0"/>
<feature type="transmembrane region" description="Helical" evidence="1">
    <location>
        <begin position="28"/>
        <end position="49"/>
    </location>
</feature>
<accession>A0A8J5THE0</accession>